<dbReference type="Proteomes" id="UP000198221">
    <property type="component" value="Chromosome I"/>
</dbReference>
<keyword evidence="2" id="KW-0732">Signal</keyword>
<feature type="signal peptide" evidence="2">
    <location>
        <begin position="1"/>
        <end position="19"/>
    </location>
</feature>
<gene>
    <name evidence="3" type="ORF">GA0070613_1284</name>
</gene>
<sequence length="167" mass="16612">MSGTTAIRTAALVTLTALAGGCSSSGEETAAPGGTTAPAPSASAPATGTPAATAAPSPVTTANTAAVCASLDKLIIAGSRKIADDSAAATRRELTPEQVNAQLKGNLTDLADDVRGQAAGARDPEIKALITDTADWIDAGARSATPVKWLSSTFVGIPRRLTDECHA</sequence>
<keyword evidence="4" id="KW-1185">Reference proteome</keyword>
<dbReference type="OrthoDB" id="3398919at2"/>
<feature type="compositionally biased region" description="Low complexity" evidence="1">
    <location>
        <begin position="29"/>
        <end position="58"/>
    </location>
</feature>
<accession>A0A1C5HG19</accession>
<dbReference type="AlphaFoldDB" id="A0A1C5HG19"/>
<evidence type="ECO:0000313" key="4">
    <source>
        <dbReference type="Proteomes" id="UP000198221"/>
    </source>
</evidence>
<evidence type="ECO:0000256" key="1">
    <source>
        <dbReference type="SAM" id="MobiDB-lite"/>
    </source>
</evidence>
<dbReference type="RefSeq" id="WP_089011427.1">
    <property type="nucleotide sequence ID" value="NZ_LT607754.1"/>
</dbReference>
<organism evidence="3 4">
    <name type="scientific">Micromonospora inositola</name>
    <dbReference type="NCBI Taxonomy" id="47865"/>
    <lineage>
        <taxon>Bacteria</taxon>
        <taxon>Bacillati</taxon>
        <taxon>Actinomycetota</taxon>
        <taxon>Actinomycetes</taxon>
        <taxon>Micromonosporales</taxon>
        <taxon>Micromonosporaceae</taxon>
        <taxon>Micromonospora</taxon>
    </lineage>
</organism>
<proteinExistence type="predicted"/>
<feature type="region of interest" description="Disordered" evidence="1">
    <location>
        <begin position="23"/>
        <end position="58"/>
    </location>
</feature>
<name>A0A1C5HG19_9ACTN</name>
<protein>
    <submittedName>
        <fullName evidence="3">Uncharacterized protein</fullName>
    </submittedName>
</protein>
<evidence type="ECO:0000313" key="3">
    <source>
        <dbReference type="EMBL" id="SCG44945.1"/>
    </source>
</evidence>
<feature type="chain" id="PRO_5039280045" evidence="2">
    <location>
        <begin position="20"/>
        <end position="167"/>
    </location>
</feature>
<evidence type="ECO:0000256" key="2">
    <source>
        <dbReference type="SAM" id="SignalP"/>
    </source>
</evidence>
<dbReference type="EMBL" id="LT607754">
    <property type="protein sequence ID" value="SCG44945.1"/>
    <property type="molecule type" value="Genomic_DNA"/>
</dbReference>
<reference evidence="4" key="1">
    <citation type="submission" date="2016-06" db="EMBL/GenBank/DDBJ databases">
        <authorList>
            <person name="Varghese N."/>
            <person name="Submissions Spin"/>
        </authorList>
    </citation>
    <scope>NUCLEOTIDE SEQUENCE [LARGE SCALE GENOMIC DNA]</scope>
    <source>
        <strain evidence="4">DSM 43819</strain>
    </source>
</reference>